<reference evidence="10 11" key="1">
    <citation type="submission" date="2024-02" db="EMBL/GenBank/DDBJ databases">
        <authorList>
            <person name="Chen Y."/>
            <person name="Shah S."/>
            <person name="Dougan E. K."/>
            <person name="Thang M."/>
            <person name="Chan C."/>
        </authorList>
    </citation>
    <scope>NUCLEOTIDE SEQUENCE [LARGE SCALE GENOMIC DNA]</scope>
</reference>
<comment type="caution">
    <text evidence="10">The sequence shown here is derived from an EMBL/GenBank/DDBJ whole genome shotgun (WGS) entry which is preliminary data.</text>
</comment>
<evidence type="ECO:0000313" key="11">
    <source>
        <dbReference type="Proteomes" id="UP001642464"/>
    </source>
</evidence>
<evidence type="ECO:0000313" key="10">
    <source>
        <dbReference type="EMBL" id="CAK9037470.1"/>
    </source>
</evidence>
<gene>
    <name evidence="10" type="ORF">SCF082_LOCUS22171</name>
</gene>
<keyword evidence="5" id="KW-0067">ATP-binding</keyword>
<evidence type="ECO:0000259" key="8">
    <source>
        <dbReference type="Pfam" id="PF00370"/>
    </source>
</evidence>
<dbReference type="Pfam" id="PF00370">
    <property type="entry name" value="FGGY_N"/>
    <property type="match status" value="1"/>
</dbReference>
<comment type="similarity">
    <text evidence="1">Belongs to the FGGY kinase family.</text>
</comment>
<dbReference type="InterPro" id="IPR005929">
    <property type="entry name" value="Ribulokinase"/>
</dbReference>
<accession>A0ABP0LE79</accession>
<evidence type="ECO:0000256" key="6">
    <source>
        <dbReference type="ARBA" id="ARBA00022935"/>
    </source>
</evidence>
<evidence type="ECO:0000256" key="3">
    <source>
        <dbReference type="ARBA" id="ARBA00022741"/>
    </source>
</evidence>
<dbReference type="InterPro" id="IPR018485">
    <property type="entry name" value="FGGY_C"/>
</dbReference>
<dbReference type="Gene3D" id="3.30.420.40">
    <property type="match status" value="2"/>
</dbReference>
<keyword evidence="7" id="KW-0119">Carbohydrate metabolism</keyword>
<evidence type="ECO:0000256" key="2">
    <source>
        <dbReference type="ARBA" id="ARBA00022679"/>
    </source>
</evidence>
<protein>
    <submittedName>
        <fullName evidence="10">Ribulokinase</fullName>
    </submittedName>
</protein>
<evidence type="ECO:0000256" key="4">
    <source>
        <dbReference type="ARBA" id="ARBA00022777"/>
    </source>
</evidence>
<keyword evidence="6" id="KW-0054">Arabinose catabolism</keyword>
<dbReference type="Proteomes" id="UP001642464">
    <property type="component" value="Unassembled WGS sequence"/>
</dbReference>
<evidence type="ECO:0000256" key="5">
    <source>
        <dbReference type="ARBA" id="ARBA00022840"/>
    </source>
</evidence>
<name>A0ABP0LE79_9DINO</name>
<feature type="domain" description="Carbohydrate kinase FGGY N-terminal" evidence="8">
    <location>
        <begin position="6"/>
        <end position="283"/>
    </location>
</feature>
<dbReference type="NCBIfam" id="NF003154">
    <property type="entry name" value="PRK04123.1"/>
    <property type="match status" value="1"/>
</dbReference>
<evidence type="ECO:0000259" key="9">
    <source>
        <dbReference type="Pfam" id="PF02782"/>
    </source>
</evidence>
<dbReference type="CDD" id="cd07781">
    <property type="entry name" value="ASKHA_NBD_FGGY_L-RBK"/>
    <property type="match status" value="1"/>
</dbReference>
<evidence type="ECO:0000256" key="1">
    <source>
        <dbReference type="ARBA" id="ARBA00009156"/>
    </source>
</evidence>
<evidence type="ECO:0000256" key="7">
    <source>
        <dbReference type="ARBA" id="ARBA00023277"/>
    </source>
</evidence>
<dbReference type="NCBIfam" id="TIGR01234">
    <property type="entry name" value="L-ribulokinase"/>
    <property type="match status" value="1"/>
</dbReference>
<organism evidence="10 11">
    <name type="scientific">Durusdinium trenchii</name>
    <dbReference type="NCBI Taxonomy" id="1381693"/>
    <lineage>
        <taxon>Eukaryota</taxon>
        <taxon>Sar</taxon>
        <taxon>Alveolata</taxon>
        <taxon>Dinophyceae</taxon>
        <taxon>Suessiales</taxon>
        <taxon>Symbiodiniaceae</taxon>
        <taxon>Durusdinium</taxon>
    </lineage>
</organism>
<keyword evidence="3" id="KW-0547">Nucleotide-binding</keyword>
<dbReference type="InterPro" id="IPR043129">
    <property type="entry name" value="ATPase_NBD"/>
</dbReference>
<proteinExistence type="inferred from homology"/>
<keyword evidence="11" id="KW-1185">Reference proteome</keyword>
<dbReference type="InterPro" id="IPR000577">
    <property type="entry name" value="Carb_kinase_FGGY"/>
</dbReference>
<keyword evidence="2" id="KW-0808">Transferase</keyword>
<dbReference type="PANTHER" id="PTHR43435:SF4">
    <property type="entry name" value="FGGY CARBOHYDRATE KINASE DOMAIN-CONTAINING PROTEIN"/>
    <property type="match status" value="1"/>
</dbReference>
<dbReference type="EMBL" id="CAXAMM010015891">
    <property type="protein sequence ID" value="CAK9037470.1"/>
    <property type="molecule type" value="Genomic_DNA"/>
</dbReference>
<dbReference type="SUPFAM" id="SSF53067">
    <property type="entry name" value="Actin-like ATPase domain"/>
    <property type="match status" value="2"/>
</dbReference>
<sequence length="560" mass="59505">MADQFAIGVDYGTNSVRALVVNVATGEEVATHVFEYPSGEAGILLDARDPNLARQNPADYIQGFLVSVKSAVADAASVPGFSPEAVVGIGVDTTGSTPIPVNAEGVALGTLPEFKDNLAAGAWLWKDHTSHAEAMEITELAQKRGEPYLAKCGGTYSSEWYWSKMLHCVRTAPEVAAATASWVECADYVPAYITGNTDPKSLARSICAAGHKAMYNEAWDGLPSEEFLRELDPKLAEWRYTTKAVPSNHKAGDLTEEVAQQVGLKAGIPVSVGAFDAHMGAVGAGAQDGVLVKIMGTSTCDCLPSPMDREIADIPGMCGIVPESILPGMYGLEAGQSAVGDIFNWFVKQLTPASYGTGGEAHEKLTSEASKLKPGESGLVALDWNNGNRTILVDPLLTGLLVGQTLHTTAAEIYRALVEATAFGALTIIRRAEEYGVKVEQVINCGGIAEKNAMVMQIYADVCNRPMKISRSGQTCALGAAVFGAVTAGVYSTVEEAQAKMTDVKETVYTPIAENVAVYDQLYTIYRTLHDAFGTTDFSGSLSGVMKDLIRIRNQARQGE</sequence>
<dbReference type="Pfam" id="PF02782">
    <property type="entry name" value="FGGY_C"/>
    <property type="match status" value="1"/>
</dbReference>
<dbReference type="PIRSF" id="PIRSF000538">
    <property type="entry name" value="GlpK"/>
    <property type="match status" value="1"/>
</dbReference>
<feature type="domain" description="Carbohydrate kinase FGGY C-terminal" evidence="9">
    <location>
        <begin position="293"/>
        <end position="487"/>
    </location>
</feature>
<dbReference type="InterPro" id="IPR018484">
    <property type="entry name" value="FGGY_N"/>
</dbReference>
<keyword evidence="4" id="KW-0418">Kinase</keyword>
<dbReference type="PANTHER" id="PTHR43435">
    <property type="entry name" value="RIBULOKINASE"/>
    <property type="match status" value="1"/>
</dbReference>